<dbReference type="NCBIfam" id="TIGR02241">
    <property type="entry name" value="conserved hypothetical phage tail region protein"/>
    <property type="match status" value="1"/>
</dbReference>
<organism evidence="1 2">
    <name type="scientific">Gloeomargarita lithophora Alchichica-D10</name>
    <dbReference type="NCBI Taxonomy" id="1188229"/>
    <lineage>
        <taxon>Bacteria</taxon>
        <taxon>Bacillati</taxon>
        <taxon>Cyanobacteriota</taxon>
        <taxon>Cyanophyceae</taxon>
        <taxon>Gloeomargaritales</taxon>
        <taxon>Gloeomargaritaceae</taxon>
        <taxon>Gloeomargarita</taxon>
    </lineage>
</organism>
<dbReference type="InterPro" id="IPR011747">
    <property type="entry name" value="CHP02241"/>
</dbReference>
<dbReference type="InterPro" id="IPR010667">
    <property type="entry name" value="Phage_T4_Gp19"/>
</dbReference>
<dbReference type="STRING" id="1188229.GlitD10_0430"/>
<dbReference type="Proteomes" id="UP000180235">
    <property type="component" value="Chromosome"/>
</dbReference>
<evidence type="ECO:0000313" key="2">
    <source>
        <dbReference type="Proteomes" id="UP000180235"/>
    </source>
</evidence>
<reference evidence="1 2" key="1">
    <citation type="submission" date="2016-10" db="EMBL/GenBank/DDBJ databases">
        <title>Description of Gloeomargarita lithophora gen. nov., sp. nov., a thylakoid-bearing basal-branching cyanobacterium with intracellular carbonates, and proposal for Gloeomargaritales ord. nov.</title>
        <authorList>
            <person name="Moreira D."/>
            <person name="Tavera R."/>
            <person name="Benzerara K."/>
            <person name="Skouri-Panet F."/>
            <person name="Couradeau E."/>
            <person name="Gerard E."/>
            <person name="Loussert C."/>
            <person name="Novelo E."/>
            <person name="Zivanovic Y."/>
            <person name="Lopez-Garcia P."/>
        </authorList>
    </citation>
    <scope>NUCLEOTIDE SEQUENCE [LARGE SCALE GENOMIC DNA]</scope>
    <source>
        <strain evidence="1 2">D10</strain>
    </source>
</reference>
<dbReference type="OrthoDB" id="571709at2"/>
<proteinExistence type="predicted"/>
<sequence>MAGFPEILTTSRFYVGLFLNGSQEPVDAFFQECKGFKYTQEVIDVYEVSPQPWRKAQMGRILNTKVPGNVKLSNLTLVRSLTTSQTLWRWVSALQEGEWAKQRRNGALVIYTQEAREGARFVFEGAWPTGYRISDVKAAGKDIAIEELQLVCEVFERVAPGGS</sequence>
<evidence type="ECO:0008006" key="3">
    <source>
        <dbReference type="Google" id="ProtNLM"/>
    </source>
</evidence>
<dbReference type="Pfam" id="PF06841">
    <property type="entry name" value="Phage_T4_gp19"/>
    <property type="match status" value="1"/>
</dbReference>
<dbReference type="PANTHER" id="PTHR38009:SF1">
    <property type="entry name" value="CONSERVED HYPOTHETICAL PHAGE TAIL PROTEIN"/>
    <property type="match status" value="1"/>
</dbReference>
<evidence type="ECO:0000313" key="1">
    <source>
        <dbReference type="EMBL" id="APB32741.1"/>
    </source>
</evidence>
<dbReference type="GO" id="GO:0005198">
    <property type="term" value="F:structural molecule activity"/>
    <property type="evidence" value="ECO:0007669"/>
    <property type="project" value="InterPro"/>
</dbReference>
<gene>
    <name evidence="1" type="ORF">GlitD10_0430</name>
</gene>
<dbReference type="AlphaFoldDB" id="A0A1J0AA05"/>
<dbReference type="RefSeq" id="WP_071453431.1">
    <property type="nucleotide sequence ID" value="NZ_CP017675.1"/>
</dbReference>
<dbReference type="PANTHER" id="PTHR38009">
    <property type="entry name" value="CONSERVED HYPOTHETICAL PHAGE TAIL PROTEIN"/>
    <property type="match status" value="1"/>
</dbReference>
<keyword evidence="2" id="KW-1185">Reference proteome</keyword>
<dbReference type="EMBL" id="CP017675">
    <property type="protein sequence ID" value="APB32741.1"/>
    <property type="molecule type" value="Genomic_DNA"/>
</dbReference>
<name>A0A1J0AA05_9CYAN</name>
<protein>
    <recommendedName>
        <fullName evidence="3">Phage tail protein</fullName>
    </recommendedName>
</protein>
<accession>A0A1J0AA05</accession>
<dbReference type="KEGG" id="glt:GlitD10_0430"/>